<name>A0AAN5MFP3_MORMO</name>
<gene>
    <name evidence="1" type="ORF">I8608_002212</name>
</gene>
<dbReference type="AlphaFoldDB" id="A0AAN5MFP3"/>
<dbReference type="Proteomes" id="UP000865968">
    <property type="component" value="Unassembled WGS sequence"/>
</dbReference>
<protein>
    <submittedName>
        <fullName evidence="1">Uncharacterized protein</fullName>
    </submittedName>
</protein>
<proteinExistence type="predicted"/>
<accession>A0AAN5MFP3</accession>
<organism evidence="1 2">
    <name type="scientific">Morganella morganii</name>
    <name type="common">Proteus morganii</name>
    <dbReference type="NCBI Taxonomy" id="582"/>
    <lineage>
        <taxon>Bacteria</taxon>
        <taxon>Pseudomonadati</taxon>
        <taxon>Pseudomonadota</taxon>
        <taxon>Gammaproteobacteria</taxon>
        <taxon>Enterobacterales</taxon>
        <taxon>Morganellaceae</taxon>
        <taxon>Morganella</taxon>
    </lineage>
</organism>
<evidence type="ECO:0000313" key="1">
    <source>
        <dbReference type="EMBL" id="HAT3809353.1"/>
    </source>
</evidence>
<comment type="caution">
    <text evidence="1">The sequence shown here is derived from an EMBL/GenBank/DDBJ whole genome shotgun (WGS) entry which is preliminary data.</text>
</comment>
<dbReference type="EMBL" id="DACSWI010000006">
    <property type="protein sequence ID" value="HAT3809353.1"/>
    <property type="molecule type" value="Genomic_DNA"/>
</dbReference>
<reference evidence="1" key="2">
    <citation type="submission" date="2020-10" db="EMBL/GenBank/DDBJ databases">
        <authorList>
            <consortium name="NCBI Pathogen Detection Project"/>
        </authorList>
    </citation>
    <scope>NUCLEOTIDE SEQUENCE</scope>
    <source>
        <strain evidence="1">Morganella morganii ARLG-3209</strain>
    </source>
</reference>
<evidence type="ECO:0000313" key="2">
    <source>
        <dbReference type="Proteomes" id="UP000865968"/>
    </source>
</evidence>
<sequence>MMDELREMKEMYKPEDIEAGRNYSIAIKKMNSGKINMKKNIHEQIEIGIVCGMTISQIQDVLNDISREFFSVSELIKN</sequence>
<reference evidence="1" key="1">
    <citation type="journal article" date="2018" name="Genome Biol.">
        <title>SKESA: strategic k-mer extension for scrupulous assemblies.</title>
        <authorList>
            <person name="Souvorov A."/>
            <person name="Agarwala R."/>
            <person name="Lipman D.J."/>
        </authorList>
    </citation>
    <scope>NUCLEOTIDE SEQUENCE</scope>
    <source>
        <strain evidence="1">Morganella morganii ARLG-3209</strain>
    </source>
</reference>